<organism evidence="10 11">
    <name type="scientific">Senegalimassilia faecalis</name>
    <dbReference type="NCBI Taxonomy" id="2509433"/>
    <lineage>
        <taxon>Bacteria</taxon>
        <taxon>Bacillati</taxon>
        <taxon>Actinomycetota</taxon>
        <taxon>Coriobacteriia</taxon>
        <taxon>Coriobacteriales</taxon>
        <taxon>Coriobacteriaceae</taxon>
        <taxon>Senegalimassilia</taxon>
    </lineage>
</organism>
<evidence type="ECO:0008006" key="12">
    <source>
        <dbReference type="Google" id="ProtNLM"/>
    </source>
</evidence>
<dbReference type="InterPro" id="IPR037294">
    <property type="entry name" value="ABC_BtuC-like"/>
</dbReference>
<dbReference type="Proteomes" id="UP000293345">
    <property type="component" value="Unassembled WGS sequence"/>
</dbReference>
<keyword evidence="6 9" id="KW-1133">Transmembrane helix</keyword>
<evidence type="ECO:0000313" key="11">
    <source>
        <dbReference type="Proteomes" id="UP000293345"/>
    </source>
</evidence>
<feature type="transmembrane region" description="Helical" evidence="9">
    <location>
        <begin position="85"/>
        <end position="101"/>
    </location>
</feature>
<dbReference type="PANTHER" id="PTHR30472">
    <property type="entry name" value="FERRIC ENTEROBACTIN TRANSPORT SYSTEM PERMEASE PROTEIN"/>
    <property type="match status" value="1"/>
</dbReference>
<reference evidence="10 11" key="1">
    <citation type="submission" date="2019-01" db="EMBL/GenBank/DDBJ databases">
        <title>Senegalimassilia sp. nov. KGMB04484 isolated human feces.</title>
        <authorList>
            <person name="Han K.-I."/>
            <person name="Kim J.-S."/>
            <person name="Lee K.C."/>
            <person name="Suh M.K."/>
            <person name="Eom M.K."/>
            <person name="Lee J.H."/>
            <person name="Park S.-H."/>
            <person name="Kang S.W."/>
            <person name="Park J.-E."/>
            <person name="Oh B.S."/>
            <person name="Yu S.Y."/>
            <person name="Choi S.-H."/>
            <person name="Lee D.H."/>
            <person name="Yoon H."/>
            <person name="Kim B.-Y."/>
            <person name="Lee J.H."/>
            <person name="Lee J.-S."/>
        </authorList>
    </citation>
    <scope>NUCLEOTIDE SEQUENCE [LARGE SCALE GENOMIC DNA]</scope>
    <source>
        <strain evidence="10 11">KGMB04484</strain>
    </source>
</reference>
<dbReference type="SUPFAM" id="SSF81345">
    <property type="entry name" value="ABC transporter involved in vitamin B12 uptake, BtuC"/>
    <property type="match status" value="1"/>
</dbReference>
<dbReference type="GO" id="GO:0033214">
    <property type="term" value="P:siderophore-iron import into cell"/>
    <property type="evidence" value="ECO:0007669"/>
    <property type="project" value="TreeGrafter"/>
</dbReference>
<evidence type="ECO:0000256" key="3">
    <source>
        <dbReference type="ARBA" id="ARBA00022448"/>
    </source>
</evidence>
<dbReference type="OrthoDB" id="9775594at2"/>
<keyword evidence="11" id="KW-1185">Reference proteome</keyword>
<name>A0A4Q2JYF3_9ACTN</name>
<comment type="caution">
    <text evidence="10">The sequence shown here is derived from an EMBL/GenBank/DDBJ whole genome shotgun (WGS) entry which is preliminary data.</text>
</comment>
<dbReference type="GO" id="GO:0022857">
    <property type="term" value="F:transmembrane transporter activity"/>
    <property type="evidence" value="ECO:0007669"/>
    <property type="project" value="InterPro"/>
</dbReference>
<dbReference type="PANTHER" id="PTHR30472:SF70">
    <property type="entry name" value="MOLYBDATE IMPORT SYSTEM PERMEASE PROTEIN MOLB"/>
    <property type="match status" value="1"/>
</dbReference>
<dbReference type="GO" id="GO:0005886">
    <property type="term" value="C:plasma membrane"/>
    <property type="evidence" value="ECO:0007669"/>
    <property type="project" value="UniProtKB-SubCell"/>
</dbReference>
<dbReference type="SUPFAM" id="SSF53807">
    <property type="entry name" value="Helical backbone' metal receptor"/>
    <property type="match status" value="1"/>
</dbReference>
<protein>
    <recommendedName>
        <fullName evidence="12">Iron ABC transporter permease</fullName>
    </recommendedName>
</protein>
<evidence type="ECO:0000256" key="6">
    <source>
        <dbReference type="ARBA" id="ARBA00022989"/>
    </source>
</evidence>
<comment type="subcellular location">
    <subcellularLocation>
        <location evidence="1">Cell membrane</location>
        <topology evidence="1">Multi-pass membrane protein</topology>
    </subcellularLocation>
</comment>
<dbReference type="Pfam" id="PF01032">
    <property type="entry name" value="FecCD"/>
    <property type="match status" value="1"/>
</dbReference>
<evidence type="ECO:0000256" key="5">
    <source>
        <dbReference type="ARBA" id="ARBA00022692"/>
    </source>
</evidence>
<keyword evidence="3" id="KW-0813">Transport</keyword>
<accession>A0A4Q2JYF3</accession>
<gene>
    <name evidence="10" type="ORF">ET524_05405</name>
</gene>
<feature type="transmembrane region" description="Helical" evidence="9">
    <location>
        <begin position="55"/>
        <end position="73"/>
    </location>
</feature>
<feature type="transmembrane region" description="Helical" evidence="9">
    <location>
        <begin position="145"/>
        <end position="163"/>
    </location>
</feature>
<feature type="transmembrane region" description="Helical" evidence="9">
    <location>
        <begin position="169"/>
        <end position="187"/>
    </location>
</feature>
<evidence type="ECO:0000256" key="1">
    <source>
        <dbReference type="ARBA" id="ARBA00004651"/>
    </source>
</evidence>
<evidence type="ECO:0000256" key="4">
    <source>
        <dbReference type="ARBA" id="ARBA00022475"/>
    </source>
</evidence>
<comment type="similarity">
    <text evidence="2">Belongs to the binding-protein-dependent transport system permease family. FecCD subfamily.</text>
</comment>
<evidence type="ECO:0000256" key="9">
    <source>
        <dbReference type="SAM" id="Phobius"/>
    </source>
</evidence>
<evidence type="ECO:0000256" key="8">
    <source>
        <dbReference type="SAM" id="MobiDB-lite"/>
    </source>
</evidence>
<evidence type="ECO:0000313" key="10">
    <source>
        <dbReference type="EMBL" id="RXZ53976.1"/>
    </source>
</evidence>
<evidence type="ECO:0000256" key="7">
    <source>
        <dbReference type="ARBA" id="ARBA00023136"/>
    </source>
</evidence>
<keyword evidence="7 9" id="KW-0472">Membrane</keyword>
<dbReference type="Gene3D" id="1.10.3470.10">
    <property type="entry name" value="ABC transporter involved in vitamin B12 uptake, BtuC"/>
    <property type="match status" value="1"/>
</dbReference>
<proteinExistence type="inferred from homology"/>
<sequence length="255" mass="26483">MKRVNDGFLEADGHSDSRKPSPTTEVTAKPDGCEAAVPAKQSGTASYFAHRKVNAVLAIACCAALVVLFVLALGAGRAGIAPSDVVGILANALLGTGASYSDMATNIVLNVRLPRVVAALLIGAALAISGASYQGLFRNPMVSPDILGASAGASFGAALALLWNFDNHAVQVMAFTMGFIAVGLTYFSARSNGRGGSQILLLVLCGLKWAAATLHSELFSDLDINSKVKDFYKTYLNYSLTDSDVELILAAKNPA</sequence>
<dbReference type="EMBL" id="SDPW01000001">
    <property type="protein sequence ID" value="RXZ53976.1"/>
    <property type="molecule type" value="Genomic_DNA"/>
</dbReference>
<feature type="transmembrane region" description="Helical" evidence="9">
    <location>
        <begin position="113"/>
        <end position="133"/>
    </location>
</feature>
<dbReference type="AlphaFoldDB" id="A0A4Q2JYF3"/>
<feature type="region of interest" description="Disordered" evidence="8">
    <location>
        <begin position="1"/>
        <end position="29"/>
    </location>
</feature>
<keyword evidence="4" id="KW-1003">Cell membrane</keyword>
<evidence type="ECO:0000256" key="2">
    <source>
        <dbReference type="ARBA" id="ARBA00007935"/>
    </source>
</evidence>
<keyword evidence="5 9" id="KW-0812">Transmembrane</keyword>
<dbReference type="InterPro" id="IPR000522">
    <property type="entry name" value="ABC_transptr_permease_BtuC"/>
</dbReference>